<evidence type="ECO:0000313" key="2">
    <source>
        <dbReference type="Proteomes" id="UP001375539"/>
    </source>
</evidence>
<name>A0ACC6QVD4_9ACTN</name>
<sequence length="250" mass="26287">MSACTKGPAVLKFAEQSFTDSLREFRIDVSDRLPGGFIELHWADDRVAEEQCPVAPGGHDYAEMSRSVSRCHGESDARRDGGVAADRSEISATVGGSAEPLSDMVKHPHLGVCDEVVPVMGAEPDGGVREDRKGVMVEEPAAMVGVQMGAYNVGNVRRRDTDCAESEQKLAADKESACPVVAHLRSHTGVDKDGSVPSAYEEAADGQPGQPMAGEEVLVALKTGVGSEVGRRGPKGPVGDGVNINVADQH</sequence>
<protein>
    <submittedName>
        <fullName evidence="1">Uncharacterized protein</fullName>
    </submittedName>
</protein>
<reference evidence="1" key="1">
    <citation type="submission" date="2024-03" db="EMBL/GenBank/DDBJ databases">
        <title>Novel Streptomyces species of biotechnological and ecological value are a feature of Machair soil.</title>
        <authorList>
            <person name="Prole J.R."/>
            <person name="Goodfellow M."/>
            <person name="Allenby N."/>
            <person name="Ward A.C."/>
        </authorList>
    </citation>
    <scope>NUCLEOTIDE SEQUENCE</scope>
    <source>
        <strain evidence="1">MS1.AVA.4</strain>
    </source>
</reference>
<comment type="caution">
    <text evidence="1">The sequence shown here is derived from an EMBL/GenBank/DDBJ whole genome shotgun (WGS) entry which is preliminary data.</text>
</comment>
<evidence type="ECO:0000313" key="1">
    <source>
        <dbReference type="EMBL" id="MEJ8662266.1"/>
    </source>
</evidence>
<dbReference type="Proteomes" id="UP001375539">
    <property type="component" value="Unassembled WGS sequence"/>
</dbReference>
<organism evidence="1 2">
    <name type="scientific">Streptomyces pratisoli</name>
    <dbReference type="NCBI Taxonomy" id="3139917"/>
    <lineage>
        <taxon>Bacteria</taxon>
        <taxon>Bacillati</taxon>
        <taxon>Actinomycetota</taxon>
        <taxon>Actinomycetes</taxon>
        <taxon>Kitasatosporales</taxon>
        <taxon>Streptomycetaceae</taxon>
        <taxon>Streptomyces</taxon>
    </lineage>
</organism>
<keyword evidence="2" id="KW-1185">Reference proteome</keyword>
<gene>
    <name evidence="1" type="ORF">WKI58_38400</name>
</gene>
<accession>A0ACC6QVD4</accession>
<proteinExistence type="predicted"/>
<dbReference type="EMBL" id="JBBKAI010000003">
    <property type="protein sequence ID" value="MEJ8662266.1"/>
    <property type="molecule type" value="Genomic_DNA"/>
</dbReference>